<proteinExistence type="predicted"/>
<accession>A0A2J6QZY0</accession>
<dbReference type="EMBL" id="KZ613961">
    <property type="protein sequence ID" value="PMD31830.1"/>
    <property type="molecule type" value="Genomic_DNA"/>
</dbReference>
<dbReference type="AlphaFoldDB" id="A0A2J6QZY0"/>
<evidence type="ECO:0000313" key="3">
    <source>
        <dbReference type="Proteomes" id="UP000235786"/>
    </source>
</evidence>
<evidence type="ECO:0000313" key="2">
    <source>
        <dbReference type="EMBL" id="PMD31830.1"/>
    </source>
</evidence>
<keyword evidence="3" id="KW-1185">Reference proteome</keyword>
<reference evidence="2 3" key="1">
    <citation type="submission" date="2016-04" db="EMBL/GenBank/DDBJ databases">
        <title>A degradative enzymes factory behind the ericoid mycorrhizal symbiosis.</title>
        <authorList>
            <consortium name="DOE Joint Genome Institute"/>
            <person name="Martino E."/>
            <person name="Morin E."/>
            <person name="Grelet G."/>
            <person name="Kuo A."/>
            <person name="Kohler A."/>
            <person name="Daghino S."/>
            <person name="Barry K."/>
            <person name="Choi C."/>
            <person name="Cichocki N."/>
            <person name="Clum A."/>
            <person name="Copeland A."/>
            <person name="Hainaut M."/>
            <person name="Haridas S."/>
            <person name="Labutti K."/>
            <person name="Lindquist E."/>
            <person name="Lipzen A."/>
            <person name="Khouja H.-R."/>
            <person name="Murat C."/>
            <person name="Ohm R."/>
            <person name="Olson A."/>
            <person name="Spatafora J."/>
            <person name="Veneault-Fourrey C."/>
            <person name="Henrissat B."/>
            <person name="Grigoriev I."/>
            <person name="Martin F."/>
            <person name="Perotto S."/>
        </authorList>
    </citation>
    <scope>NUCLEOTIDE SEQUENCE [LARGE SCALE GENOMIC DNA]</scope>
    <source>
        <strain evidence="2 3">F</strain>
    </source>
</reference>
<protein>
    <recommendedName>
        <fullName evidence="1">2EXR domain-containing protein</fullName>
    </recommendedName>
</protein>
<evidence type="ECO:0000259" key="1">
    <source>
        <dbReference type="Pfam" id="PF20150"/>
    </source>
</evidence>
<dbReference type="Pfam" id="PF20150">
    <property type="entry name" value="2EXR"/>
    <property type="match status" value="1"/>
</dbReference>
<sequence>MSLDSFPLFPLLPIEIRLQIWKLTFPKARRIEPWTWHGPNRLNEPPFTRSRHNSDYRGPGFSCGKTDPVALWINRESRHEALKHYTARDYNQLKRLVRRDNVRYEAYIDYAMETIAFNGKHHEITSNPCTFFSKSEMGNVIHLEIGTFVDVLASELARSLDEKIRSFPNLEDIFVHVKCSHLEDDTWEFWYEGPNNKSFGSVSAVLLEARQIGEQVFQDYEVERREPGDTWKAPLLLFRPCLGDERPRFAVEKVRRLVDEARSAAEDSSLSEPTREQ</sequence>
<organism evidence="2 3">
    <name type="scientific">Hyaloscypha variabilis (strain UAMH 11265 / GT02V1 / F)</name>
    <name type="common">Meliniomyces variabilis</name>
    <dbReference type="NCBI Taxonomy" id="1149755"/>
    <lineage>
        <taxon>Eukaryota</taxon>
        <taxon>Fungi</taxon>
        <taxon>Dikarya</taxon>
        <taxon>Ascomycota</taxon>
        <taxon>Pezizomycotina</taxon>
        <taxon>Leotiomycetes</taxon>
        <taxon>Helotiales</taxon>
        <taxon>Hyaloscyphaceae</taxon>
        <taxon>Hyaloscypha</taxon>
        <taxon>Hyaloscypha variabilis</taxon>
    </lineage>
</organism>
<gene>
    <name evidence="2" type="ORF">L207DRAFT_519163</name>
</gene>
<feature type="domain" description="2EXR" evidence="1">
    <location>
        <begin position="6"/>
        <end position="105"/>
    </location>
</feature>
<dbReference type="Proteomes" id="UP000235786">
    <property type="component" value="Unassembled WGS sequence"/>
</dbReference>
<dbReference type="OrthoDB" id="3532148at2759"/>
<dbReference type="InterPro" id="IPR045518">
    <property type="entry name" value="2EXR"/>
</dbReference>
<name>A0A2J6QZY0_HYAVF</name>
<dbReference type="PANTHER" id="PTHR35910:SF6">
    <property type="entry name" value="2EXR DOMAIN-CONTAINING PROTEIN"/>
    <property type="match status" value="1"/>
</dbReference>
<dbReference type="PANTHER" id="PTHR35910">
    <property type="entry name" value="2EXR DOMAIN-CONTAINING PROTEIN"/>
    <property type="match status" value="1"/>
</dbReference>